<gene>
    <name evidence="1" type="ORF">RNB18_34915</name>
</gene>
<keyword evidence="2" id="KW-1185">Reference proteome</keyword>
<sequence>MTLNVDIETLAIAAGVVDKRGGISYSARNLNQLRKSLQGQANYLQLVHPYYTDATTAESLMRQAGARVWRKGAS</sequence>
<evidence type="ECO:0000313" key="1">
    <source>
        <dbReference type="EMBL" id="MDT0485313.1"/>
    </source>
</evidence>
<name>A0ABU2VI99_9ACTN</name>
<comment type="caution">
    <text evidence="1">The sequence shown here is derived from an EMBL/GenBank/DDBJ whole genome shotgun (WGS) entry which is preliminary data.</text>
</comment>
<protein>
    <submittedName>
        <fullName evidence="1">Uncharacterized protein</fullName>
    </submittedName>
</protein>
<dbReference type="RefSeq" id="WP_311718096.1">
    <property type="nucleotide sequence ID" value="NZ_JAVREZ010000015.1"/>
</dbReference>
<reference evidence="2" key="1">
    <citation type="submission" date="2023-07" db="EMBL/GenBank/DDBJ databases">
        <title>30 novel species of actinomycetes from the DSMZ collection.</title>
        <authorList>
            <person name="Nouioui I."/>
        </authorList>
    </citation>
    <scope>NUCLEOTIDE SEQUENCE [LARGE SCALE GENOMIC DNA]</scope>
    <source>
        <strain evidence="2">DSM 41640</strain>
    </source>
</reference>
<organism evidence="1 2">
    <name type="scientific">Streptomyces doebereineriae</name>
    <dbReference type="NCBI Taxonomy" id="3075528"/>
    <lineage>
        <taxon>Bacteria</taxon>
        <taxon>Bacillati</taxon>
        <taxon>Actinomycetota</taxon>
        <taxon>Actinomycetes</taxon>
        <taxon>Kitasatosporales</taxon>
        <taxon>Streptomycetaceae</taxon>
        <taxon>Streptomyces</taxon>
    </lineage>
</organism>
<dbReference type="EMBL" id="JAVREZ010000015">
    <property type="protein sequence ID" value="MDT0485313.1"/>
    <property type="molecule type" value="Genomic_DNA"/>
</dbReference>
<evidence type="ECO:0000313" key="2">
    <source>
        <dbReference type="Proteomes" id="UP001183824"/>
    </source>
</evidence>
<dbReference type="Proteomes" id="UP001183824">
    <property type="component" value="Unassembled WGS sequence"/>
</dbReference>
<proteinExistence type="predicted"/>
<accession>A0ABU2VI99</accession>